<dbReference type="AlphaFoldDB" id="A0AAV4IWL3"/>
<keyword evidence="6" id="KW-1185">Reference proteome</keyword>
<dbReference type="CDD" id="cd00037">
    <property type="entry name" value="CLECT"/>
    <property type="match status" value="2"/>
</dbReference>
<comment type="caution">
    <text evidence="5">The sequence shown here is derived from an EMBL/GenBank/DDBJ whole genome shotgun (WGS) entry which is preliminary data.</text>
</comment>
<dbReference type="InterPro" id="IPR018378">
    <property type="entry name" value="C-type_lectin_CS"/>
</dbReference>
<feature type="domain" description="C-type lectin" evidence="4">
    <location>
        <begin position="94"/>
        <end position="212"/>
    </location>
</feature>
<gene>
    <name evidence="5" type="ORF">ElyMa_003147100</name>
</gene>
<keyword evidence="5" id="KW-0675">Receptor</keyword>
<accession>A0AAV4IWL3</accession>
<protein>
    <submittedName>
        <fullName evidence="5">Mannose receptor, C type 1a</fullName>
    </submittedName>
</protein>
<proteinExistence type="predicted"/>
<reference evidence="5 6" key="1">
    <citation type="journal article" date="2021" name="Elife">
        <title>Chloroplast acquisition without the gene transfer in kleptoplastic sea slugs, Plakobranchus ocellatus.</title>
        <authorList>
            <person name="Maeda T."/>
            <person name="Takahashi S."/>
            <person name="Yoshida T."/>
            <person name="Shimamura S."/>
            <person name="Takaki Y."/>
            <person name="Nagai Y."/>
            <person name="Toyoda A."/>
            <person name="Suzuki Y."/>
            <person name="Arimoto A."/>
            <person name="Ishii H."/>
            <person name="Satoh N."/>
            <person name="Nishiyama T."/>
            <person name="Hasebe M."/>
            <person name="Maruyama T."/>
            <person name="Minagawa J."/>
            <person name="Obokata J."/>
            <person name="Shigenobu S."/>
        </authorList>
    </citation>
    <scope>NUCLEOTIDE SEQUENCE [LARGE SCALE GENOMIC DNA]</scope>
</reference>
<feature type="transmembrane region" description="Helical" evidence="3">
    <location>
        <begin position="320"/>
        <end position="342"/>
    </location>
</feature>
<dbReference type="Pfam" id="PF00059">
    <property type="entry name" value="Lectin_C"/>
    <property type="match status" value="2"/>
</dbReference>
<evidence type="ECO:0000256" key="3">
    <source>
        <dbReference type="SAM" id="Phobius"/>
    </source>
</evidence>
<organism evidence="5 6">
    <name type="scientific">Elysia marginata</name>
    <dbReference type="NCBI Taxonomy" id="1093978"/>
    <lineage>
        <taxon>Eukaryota</taxon>
        <taxon>Metazoa</taxon>
        <taxon>Spiralia</taxon>
        <taxon>Lophotrochozoa</taxon>
        <taxon>Mollusca</taxon>
        <taxon>Gastropoda</taxon>
        <taxon>Heterobranchia</taxon>
        <taxon>Euthyneura</taxon>
        <taxon>Panpulmonata</taxon>
        <taxon>Sacoglossa</taxon>
        <taxon>Placobranchoidea</taxon>
        <taxon>Plakobranchidae</taxon>
        <taxon>Elysia</taxon>
    </lineage>
</organism>
<evidence type="ECO:0000259" key="4">
    <source>
        <dbReference type="PROSITE" id="PS50041"/>
    </source>
</evidence>
<dbReference type="InterPro" id="IPR050111">
    <property type="entry name" value="C-type_lectin/snaclec_domain"/>
</dbReference>
<dbReference type="InterPro" id="IPR002049">
    <property type="entry name" value="LE_dom"/>
</dbReference>
<evidence type="ECO:0000313" key="6">
    <source>
        <dbReference type="Proteomes" id="UP000762676"/>
    </source>
</evidence>
<dbReference type="PANTHER" id="PTHR22803">
    <property type="entry name" value="MANNOSE, PHOSPHOLIPASE, LECTIN RECEPTOR RELATED"/>
    <property type="match status" value="1"/>
</dbReference>
<feature type="domain" description="C-type lectin" evidence="4">
    <location>
        <begin position="1"/>
        <end position="78"/>
    </location>
</feature>
<dbReference type="PROSITE" id="PS50041">
    <property type="entry name" value="C_TYPE_LECTIN_2"/>
    <property type="match status" value="2"/>
</dbReference>
<dbReference type="Gene3D" id="3.10.100.10">
    <property type="entry name" value="Mannose-Binding Protein A, subunit A"/>
    <property type="match status" value="2"/>
</dbReference>
<dbReference type="SUPFAM" id="SSF56436">
    <property type="entry name" value="C-type lectin-like"/>
    <property type="match status" value="2"/>
</dbReference>
<keyword evidence="3" id="KW-1133">Transmembrane helix</keyword>
<keyword evidence="1" id="KW-1015">Disulfide bond</keyword>
<dbReference type="InterPro" id="IPR016187">
    <property type="entry name" value="CTDL_fold"/>
</dbReference>
<keyword evidence="3" id="KW-0812">Transmembrane</keyword>
<dbReference type="Proteomes" id="UP000762676">
    <property type="component" value="Unassembled WGS sequence"/>
</dbReference>
<dbReference type="PROSITE" id="PS00615">
    <property type="entry name" value="C_TYPE_LECTIN_1"/>
    <property type="match status" value="1"/>
</dbReference>
<dbReference type="CDD" id="cd00055">
    <property type="entry name" value="EGF_Lam"/>
    <property type="match status" value="1"/>
</dbReference>
<evidence type="ECO:0000256" key="1">
    <source>
        <dbReference type="ARBA" id="ARBA00023157"/>
    </source>
</evidence>
<dbReference type="InterPro" id="IPR016186">
    <property type="entry name" value="C-type_lectin-like/link_sf"/>
</dbReference>
<dbReference type="EMBL" id="BMAT01006488">
    <property type="protein sequence ID" value="GFS13823.1"/>
    <property type="molecule type" value="Genomic_DNA"/>
</dbReference>
<dbReference type="SMART" id="SM00034">
    <property type="entry name" value="CLECT"/>
    <property type="match status" value="1"/>
</dbReference>
<name>A0AAV4IWL3_9GAST</name>
<evidence type="ECO:0000256" key="2">
    <source>
        <dbReference type="SAM" id="MobiDB-lite"/>
    </source>
</evidence>
<sequence length="456" mass="50759">MNEFVGTLIENLRSDYFWIGSMRYGEGTFMWVKISQNVTFTNWAKNQPNIQSSCATIEKDSAKWRDNDCTMKFRSICEVVPEKLCLDGWTPSSASQTCIKVYYHQQETWTSAREVCQQDGADLVAILNDQMEGFLEDQVKSFQHGFWIGLSDRNIPANFQWLGYQGQINFTNWGAHEPSKTGCVELVKSVNNRHGAVWMVQQCEKQQGFICEKFADCSKEENGMVCPDPCFNCMELNETCDRRTGECFHGCNIGFQGEKCDDECSNGTFGLGCSENCSLHCGGPYKTCNKTTGICLDGCVDGFVGEMCEAGPDMPVTATLYFHAAIAGSLLLIASILLGFLLPKLGRETEVEEATKSFDPLDYEDRREEPVTRISIDSGSGEEVPGEAVYRDRSFDFRRDNGSASYLAGSRHSLRASYHSLSYGGGASAENIRRDSSTDARHGEGSAENVRGRNLD</sequence>
<keyword evidence="3" id="KW-0472">Membrane</keyword>
<feature type="region of interest" description="Disordered" evidence="2">
    <location>
        <begin position="424"/>
        <end position="456"/>
    </location>
</feature>
<feature type="compositionally biased region" description="Basic and acidic residues" evidence="2">
    <location>
        <begin position="431"/>
        <end position="456"/>
    </location>
</feature>
<evidence type="ECO:0000313" key="5">
    <source>
        <dbReference type="EMBL" id="GFS13823.1"/>
    </source>
</evidence>
<dbReference type="InterPro" id="IPR001304">
    <property type="entry name" value="C-type_lectin-like"/>
</dbReference>